<gene>
    <name evidence="1" type="ORF">SPHINGO8BC_80056</name>
</gene>
<dbReference type="AlphaFoldDB" id="A0A654DRV4"/>
<name>A0A654DRV4_SPHMU</name>
<proteinExistence type="predicted"/>
<organism evidence="1 2">
    <name type="scientific">Sphingobacterium multivorum</name>
    <dbReference type="NCBI Taxonomy" id="28454"/>
    <lineage>
        <taxon>Bacteria</taxon>
        <taxon>Pseudomonadati</taxon>
        <taxon>Bacteroidota</taxon>
        <taxon>Sphingobacteriia</taxon>
        <taxon>Sphingobacteriales</taxon>
        <taxon>Sphingobacteriaceae</taxon>
        <taxon>Sphingobacterium</taxon>
    </lineage>
</organism>
<protein>
    <submittedName>
        <fullName evidence="1">Uncharacterized protein</fullName>
    </submittedName>
</protein>
<accession>A0A654DRV4</accession>
<sequence length="45" mass="5418">MKKFDRFYLKLFCEHTININQGAESTISYLMARLKMADYMNEPVR</sequence>
<dbReference type="EMBL" id="CABWMV010000027">
    <property type="protein sequence ID" value="VXD07128.1"/>
    <property type="molecule type" value="Genomic_DNA"/>
</dbReference>
<dbReference type="Proteomes" id="UP000432350">
    <property type="component" value="Unassembled WGS sequence"/>
</dbReference>
<evidence type="ECO:0000313" key="1">
    <source>
        <dbReference type="EMBL" id="VXD07128.1"/>
    </source>
</evidence>
<evidence type="ECO:0000313" key="2">
    <source>
        <dbReference type="Proteomes" id="UP000432350"/>
    </source>
</evidence>
<reference evidence="1 2" key="1">
    <citation type="submission" date="2019-10" db="EMBL/GenBank/DDBJ databases">
        <authorList>
            <person name="Karimi E."/>
        </authorList>
    </citation>
    <scope>NUCLEOTIDE SEQUENCE [LARGE SCALE GENOMIC DNA]</scope>
    <source>
        <strain evidence="1">Sphingobacterium sp. 8BC</strain>
    </source>
</reference>